<accession>A0A533QBL3</accession>
<dbReference type="EMBL" id="SULG01000149">
    <property type="protein sequence ID" value="TLD39991.1"/>
    <property type="molecule type" value="Genomic_DNA"/>
</dbReference>
<dbReference type="Proteomes" id="UP000319783">
    <property type="component" value="Unassembled WGS sequence"/>
</dbReference>
<organism evidence="1 2">
    <name type="scientific">Candidatus Jettenia ecosi</name>
    <dbReference type="NCBI Taxonomy" id="2494326"/>
    <lineage>
        <taxon>Bacteria</taxon>
        <taxon>Pseudomonadati</taxon>
        <taxon>Planctomycetota</taxon>
        <taxon>Candidatus Brocadiia</taxon>
        <taxon>Candidatus Brocadiales</taxon>
        <taxon>Candidatus Brocadiaceae</taxon>
        <taxon>Candidatus Jettenia</taxon>
    </lineage>
</organism>
<reference evidence="1 2" key="1">
    <citation type="submission" date="2019-04" db="EMBL/GenBank/DDBJ databases">
        <title>Genome of a novel bacterium Candidatus Jettenia ecosi reconstructed from metagenome of an anammox bioreactor.</title>
        <authorList>
            <person name="Mardanov A.V."/>
            <person name="Beletsky A.V."/>
            <person name="Ravin N.V."/>
            <person name="Botchkova E.A."/>
            <person name="Litti Y.V."/>
            <person name="Nozhevnikova A.N."/>
        </authorList>
    </citation>
    <scope>NUCLEOTIDE SEQUENCE [LARGE SCALE GENOMIC DNA]</scope>
    <source>
        <strain evidence="1">J2</strain>
    </source>
</reference>
<dbReference type="AlphaFoldDB" id="A0A533QBL3"/>
<protein>
    <submittedName>
        <fullName evidence="1">Uncharacterized protein</fullName>
    </submittedName>
</protein>
<sequence>MSQRIEDIVDNILKLLLYGKIDSNMRKCRLLRFPFGVIYRDKNEIIEIM</sequence>
<gene>
    <name evidence="1" type="ORF">JETT_3749</name>
</gene>
<evidence type="ECO:0000313" key="1">
    <source>
        <dbReference type="EMBL" id="TLD39991.1"/>
    </source>
</evidence>
<comment type="caution">
    <text evidence="1">The sequence shown here is derived from an EMBL/GenBank/DDBJ whole genome shotgun (WGS) entry which is preliminary data.</text>
</comment>
<evidence type="ECO:0000313" key="2">
    <source>
        <dbReference type="Proteomes" id="UP000319783"/>
    </source>
</evidence>
<name>A0A533QBL3_9BACT</name>
<proteinExistence type="predicted"/>